<feature type="region of interest" description="Disordered" evidence="1">
    <location>
        <begin position="1"/>
        <end position="20"/>
    </location>
</feature>
<reference evidence="3" key="2">
    <citation type="submission" date="2021-04" db="EMBL/GenBank/DDBJ databases">
        <title>Complete Genome sequence and Methylome Analysis of the Haloarchaeon Haloarcula sinaiiensis.</title>
        <authorList>
            <person name="Fomenkov A."/>
            <person name="DasSarma P."/>
            <person name="DasSarma S."/>
            <person name="Roberts R.J."/>
        </authorList>
    </citation>
    <scope>NUCLEOTIDE SEQUENCE</scope>
    <source>
        <strain evidence="3">ATCC 33800</strain>
        <plasmid evidence="3">pHsi540</plasmid>
    </source>
</reference>
<proteinExistence type="predicted"/>
<dbReference type="GeneID" id="64824781"/>
<dbReference type="AlphaFoldDB" id="M0JNL6"/>
<reference evidence="2 4" key="1">
    <citation type="journal article" date="2014" name="PLoS Genet.">
        <title>Phylogenetically driven sequencing of extremely halophilic archaea reveals strategies for static and dynamic osmo-response.</title>
        <authorList>
            <person name="Becker E.A."/>
            <person name="Seitzer P.M."/>
            <person name="Tritt A."/>
            <person name="Larsen D."/>
            <person name="Krusor M."/>
            <person name="Yao A.I."/>
            <person name="Wu D."/>
            <person name="Madern D."/>
            <person name="Eisen J.A."/>
            <person name="Darling A.E."/>
            <person name="Facciotti M.T."/>
        </authorList>
    </citation>
    <scope>NUCLEOTIDE SEQUENCE [LARGE SCALE GENOMIC DNA]</scope>
    <source>
        <strain evidence="2 4">ATCC 33800</strain>
    </source>
</reference>
<dbReference type="Proteomes" id="UP000011659">
    <property type="component" value="Unassembled WGS sequence"/>
</dbReference>
<dbReference type="Proteomes" id="UP000682967">
    <property type="component" value="Plasmid pHsi540"/>
</dbReference>
<sequence>MANLEYEVDIPRSGGNPGHTEAEWRAGGAAIHAKNIDDHYECFWYTDAEAHEFVTTVEERAPERPDTPTGLLRFTRSVNNGEEVVLENRADAERLADFNGTTYIECEVGPLTAYWKEESPIRDELPDFPHLIHISGPYTSLELLEVLYHALAPDGLAAEDRDELIGEAINFIQQ</sequence>
<name>M0JNL6_9EURY</name>
<dbReference type="KEGG" id="hsin:KDQ40_17455"/>
<keyword evidence="3" id="KW-0614">Plasmid</keyword>
<keyword evidence="4" id="KW-1185">Reference proteome</keyword>
<organism evidence="2 4">
    <name type="scientific">Haloarcula marismortui ATCC 33800</name>
    <dbReference type="NCBI Taxonomy" id="662476"/>
    <lineage>
        <taxon>Archaea</taxon>
        <taxon>Methanobacteriati</taxon>
        <taxon>Methanobacteriota</taxon>
        <taxon>Stenosarchaea group</taxon>
        <taxon>Halobacteria</taxon>
        <taxon>Halobacteriales</taxon>
        <taxon>Haloarculaceae</taxon>
        <taxon>Haloarcula</taxon>
    </lineage>
</organism>
<evidence type="ECO:0000313" key="4">
    <source>
        <dbReference type="Proteomes" id="UP000011659"/>
    </source>
</evidence>
<evidence type="ECO:0000313" key="3">
    <source>
        <dbReference type="EMBL" id="QUJ74238.1"/>
    </source>
</evidence>
<dbReference type="EMBL" id="CP073368">
    <property type="protein sequence ID" value="QUJ74238.1"/>
    <property type="molecule type" value="Genomic_DNA"/>
</dbReference>
<gene>
    <name evidence="2" type="ORF">C436_19343</name>
    <name evidence="3" type="ORF">KDQ40_17455</name>
</gene>
<dbReference type="RefSeq" id="WP_004966460.1">
    <property type="nucleotide sequence ID" value="NZ_AOLR01000048.1"/>
</dbReference>
<accession>M0JNL6</accession>
<dbReference type="EMBL" id="AOLR01000048">
    <property type="protein sequence ID" value="EMA09285.1"/>
    <property type="molecule type" value="Genomic_DNA"/>
</dbReference>
<dbReference type="PATRIC" id="fig|662476.7.peg.3857"/>
<evidence type="ECO:0000313" key="5">
    <source>
        <dbReference type="Proteomes" id="UP000682967"/>
    </source>
</evidence>
<geneLocation type="plasmid" evidence="3 5">
    <name>pHsi540</name>
</geneLocation>
<evidence type="ECO:0000256" key="1">
    <source>
        <dbReference type="SAM" id="MobiDB-lite"/>
    </source>
</evidence>
<protein>
    <submittedName>
        <fullName evidence="2">Uncharacterized protein</fullName>
    </submittedName>
</protein>
<evidence type="ECO:0000313" key="2">
    <source>
        <dbReference type="EMBL" id="EMA09285.1"/>
    </source>
</evidence>